<dbReference type="RefSeq" id="WP_340469353.1">
    <property type="nucleotide sequence ID" value="NZ_JBANBB010000001.1"/>
</dbReference>
<organism evidence="3 4">
    <name type="scientific">Bifidobacterium favimelis</name>
    <dbReference type="NCBI Taxonomy" id="3122979"/>
    <lineage>
        <taxon>Bacteria</taxon>
        <taxon>Bacillati</taxon>
        <taxon>Actinomycetota</taxon>
        <taxon>Actinomycetes</taxon>
        <taxon>Bifidobacteriales</taxon>
        <taxon>Bifidobacteriaceae</taxon>
        <taxon>Bifidobacterium</taxon>
    </lineage>
</organism>
<evidence type="ECO:0000256" key="2">
    <source>
        <dbReference type="SAM" id="Phobius"/>
    </source>
</evidence>
<dbReference type="EMBL" id="JBANBB010000001">
    <property type="protein sequence ID" value="MEK0306798.1"/>
    <property type="molecule type" value="Genomic_DNA"/>
</dbReference>
<feature type="region of interest" description="Disordered" evidence="1">
    <location>
        <begin position="164"/>
        <end position="200"/>
    </location>
</feature>
<keyword evidence="4" id="KW-1185">Reference proteome</keyword>
<name>A0ABU8ZPN9_9BIFI</name>
<keyword evidence="2" id="KW-0472">Membrane</keyword>
<reference evidence="3 4" key="1">
    <citation type="submission" date="2024-02" db="EMBL/GenBank/DDBJ databases">
        <title>Bifidobacterium honeyensis sp. nov., isolated from the comb honey.</title>
        <authorList>
            <person name="Liu W."/>
            <person name="Li Y."/>
        </authorList>
    </citation>
    <scope>NUCLEOTIDE SEQUENCE [LARGE SCALE GENOMIC DNA]</scope>
    <source>
        <strain evidence="3 4">IMAU50988</strain>
    </source>
</reference>
<evidence type="ECO:0000313" key="3">
    <source>
        <dbReference type="EMBL" id="MEK0306798.1"/>
    </source>
</evidence>
<evidence type="ECO:0000256" key="1">
    <source>
        <dbReference type="SAM" id="MobiDB-lite"/>
    </source>
</evidence>
<feature type="transmembrane region" description="Helical" evidence="2">
    <location>
        <begin position="29"/>
        <end position="51"/>
    </location>
</feature>
<comment type="caution">
    <text evidence="3">The sequence shown here is derived from an EMBL/GenBank/DDBJ whole genome shotgun (WGS) entry which is preliminary data.</text>
</comment>
<dbReference type="Proteomes" id="UP001373159">
    <property type="component" value="Unassembled WGS sequence"/>
</dbReference>
<sequence length="200" mass="21068">MSPSEKSHGEQGLPAGRVREGTRVARSPWNYLLALVVGLIVGLVGTVVHRAGAATSFPYGIVLAYLLVLLAAWWVRLDSGALGLALHMVSSTVMVWLMARYGPGGDVLMPLDLPSDSLPFMTRHAFWFWLCGVVFLQLAVLLMPDSLFHDGVLTYLGGGPAPDHARGVDETSGAHSVTDGPQGPDAAPALDGADGEGPDD</sequence>
<evidence type="ECO:0000313" key="4">
    <source>
        <dbReference type="Proteomes" id="UP001373159"/>
    </source>
</evidence>
<accession>A0ABU8ZPN9</accession>
<gene>
    <name evidence="3" type="ORF">V8P97_04895</name>
</gene>
<feature type="transmembrane region" description="Helical" evidence="2">
    <location>
        <begin position="82"/>
        <end position="99"/>
    </location>
</feature>
<keyword evidence="2" id="KW-0812">Transmembrane</keyword>
<protein>
    <recommendedName>
        <fullName evidence="5">Alcohol dehydrogenase</fullName>
    </recommendedName>
</protein>
<feature type="compositionally biased region" description="Low complexity" evidence="1">
    <location>
        <begin position="179"/>
        <end position="192"/>
    </location>
</feature>
<evidence type="ECO:0008006" key="5">
    <source>
        <dbReference type="Google" id="ProtNLM"/>
    </source>
</evidence>
<feature type="transmembrane region" description="Helical" evidence="2">
    <location>
        <begin position="126"/>
        <end position="143"/>
    </location>
</feature>
<proteinExistence type="predicted"/>
<feature type="transmembrane region" description="Helical" evidence="2">
    <location>
        <begin position="57"/>
        <end position="75"/>
    </location>
</feature>
<keyword evidence="2" id="KW-1133">Transmembrane helix</keyword>